<feature type="transmembrane region" description="Helical" evidence="2">
    <location>
        <begin position="90"/>
        <end position="111"/>
    </location>
</feature>
<dbReference type="EMBL" id="KZ293660">
    <property type="protein sequence ID" value="PBK91766.1"/>
    <property type="molecule type" value="Genomic_DNA"/>
</dbReference>
<evidence type="ECO:0000313" key="4">
    <source>
        <dbReference type="Proteomes" id="UP000217790"/>
    </source>
</evidence>
<evidence type="ECO:0000256" key="1">
    <source>
        <dbReference type="SAM" id="MobiDB-lite"/>
    </source>
</evidence>
<keyword evidence="4" id="KW-1185">Reference proteome</keyword>
<protein>
    <recommendedName>
        <fullName evidence="5">Family A G protein-coupled receptor-like protein</fullName>
    </recommendedName>
</protein>
<proteinExistence type="predicted"/>
<keyword evidence="2" id="KW-0812">Transmembrane</keyword>
<dbReference type="OMA" id="ICVATNW"/>
<keyword evidence="2" id="KW-1133">Transmembrane helix</keyword>
<keyword evidence="2" id="KW-0472">Membrane</keyword>
<dbReference type="AlphaFoldDB" id="A0A2H3DWB8"/>
<evidence type="ECO:0008006" key="5">
    <source>
        <dbReference type="Google" id="ProtNLM"/>
    </source>
</evidence>
<name>A0A2H3DWB8_ARMGA</name>
<evidence type="ECO:0000256" key="2">
    <source>
        <dbReference type="SAM" id="Phobius"/>
    </source>
</evidence>
<feature type="transmembrane region" description="Helical" evidence="2">
    <location>
        <begin position="118"/>
        <end position="139"/>
    </location>
</feature>
<gene>
    <name evidence="3" type="ORF">ARMGADRAFT_1063782</name>
</gene>
<reference evidence="4" key="1">
    <citation type="journal article" date="2017" name="Nat. Ecol. Evol.">
        <title>Genome expansion and lineage-specific genetic innovations in the forest pathogenic fungi Armillaria.</title>
        <authorList>
            <person name="Sipos G."/>
            <person name="Prasanna A.N."/>
            <person name="Walter M.C."/>
            <person name="O'Connor E."/>
            <person name="Balint B."/>
            <person name="Krizsan K."/>
            <person name="Kiss B."/>
            <person name="Hess J."/>
            <person name="Varga T."/>
            <person name="Slot J."/>
            <person name="Riley R."/>
            <person name="Boka B."/>
            <person name="Rigling D."/>
            <person name="Barry K."/>
            <person name="Lee J."/>
            <person name="Mihaltcheva S."/>
            <person name="LaButti K."/>
            <person name="Lipzen A."/>
            <person name="Waldron R."/>
            <person name="Moloney N.M."/>
            <person name="Sperisen C."/>
            <person name="Kredics L."/>
            <person name="Vagvoelgyi C."/>
            <person name="Patrignani A."/>
            <person name="Fitzpatrick D."/>
            <person name="Nagy I."/>
            <person name="Doyle S."/>
            <person name="Anderson J.B."/>
            <person name="Grigoriev I.V."/>
            <person name="Gueldener U."/>
            <person name="Muensterkoetter M."/>
            <person name="Nagy L.G."/>
        </authorList>
    </citation>
    <scope>NUCLEOTIDE SEQUENCE [LARGE SCALE GENOMIC DNA]</scope>
    <source>
        <strain evidence="4">Ar21-2</strain>
    </source>
</reference>
<feature type="region of interest" description="Disordered" evidence="1">
    <location>
        <begin position="284"/>
        <end position="330"/>
    </location>
</feature>
<evidence type="ECO:0000313" key="3">
    <source>
        <dbReference type="EMBL" id="PBK91766.1"/>
    </source>
</evidence>
<feature type="transmembrane region" description="Helical" evidence="2">
    <location>
        <begin position="48"/>
        <end position="70"/>
    </location>
</feature>
<feature type="transmembrane region" description="Helical" evidence="2">
    <location>
        <begin position="14"/>
        <end position="36"/>
    </location>
</feature>
<dbReference type="OrthoDB" id="3038148at2759"/>
<accession>A0A2H3DWB8</accession>
<feature type="transmembrane region" description="Helical" evidence="2">
    <location>
        <begin position="232"/>
        <end position="251"/>
    </location>
</feature>
<dbReference type="Proteomes" id="UP000217790">
    <property type="component" value="Unassembled WGS sequence"/>
</dbReference>
<feature type="transmembrane region" description="Helical" evidence="2">
    <location>
        <begin position="202"/>
        <end position="226"/>
    </location>
</feature>
<feature type="compositionally biased region" description="Basic and acidic residues" evidence="1">
    <location>
        <begin position="304"/>
        <end position="313"/>
    </location>
</feature>
<dbReference type="InParanoid" id="A0A2H3DWB8"/>
<feature type="transmembrane region" description="Helical" evidence="2">
    <location>
        <begin position="159"/>
        <end position="181"/>
    </location>
</feature>
<organism evidence="3 4">
    <name type="scientific">Armillaria gallica</name>
    <name type="common">Bulbous honey fungus</name>
    <name type="synonym">Armillaria bulbosa</name>
    <dbReference type="NCBI Taxonomy" id="47427"/>
    <lineage>
        <taxon>Eukaryota</taxon>
        <taxon>Fungi</taxon>
        <taxon>Dikarya</taxon>
        <taxon>Basidiomycota</taxon>
        <taxon>Agaricomycotina</taxon>
        <taxon>Agaricomycetes</taxon>
        <taxon>Agaricomycetidae</taxon>
        <taxon>Agaricales</taxon>
        <taxon>Marasmiineae</taxon>
        <taxon>Physalacriaceae</taxon>
        <taxon>Armillaria</taxon>
    </lineage>
</organism>
<sequence length="330" mass="36097">MSEEQVSIAVLNQMLLGVFGHGIHTCIVAFALWAIFSSKERLSKARNFMVFFIVLLYIFATICVATNWAYTIYHFIGKGSSSFVQKLHRWPGVAMGINAGIADCITIWRCWIIWGRRWSVIILPILLSLAQAVCGSLALQRNIHNTATGHSPSEVDWTIIYLSCSLGTTLLCTTLIIYRIVTVKKCTDDGANTNTYRRVIEILVESASLYAIGLIGYIVLLTLNVITSYYPQVIYVSITAISPTLIAARVASGNARPNDSWQASNNASSLRFGSAAQSTNVNADSELTVDGQDVDLEQGGSEATDNREPEHVADTGQVPENRGKKAASKI</sequence>